<comment type="similarity">
    <text evidence="1">Belongs to the GerABKA family.</text>
</comment>
<dbReference type="PANTHER" id="PTHR22550">
    <property type="entry name" value="SPORE GERMINATION PROTEIN"/>
    <property type="match status" value="1"/>
</dbReference>
<accession>A0A9D2JNG3</accession>
<dbReference type="Proteomes" id="UP000824105">
    <property type="component" value="Unassembled WGS sequence"/>
</dbReference>
<evidence type="ECO:0000256" key="2">
    <source>
        <dbReference type="ARBA" id="ARBA00023136"/>
    </source>
</evidence>
<evidence type="ECO:0000256" key="1">
    <source>
        <dbReference type="ARBA" id="ARBA00005278"/>
    </source>
</evidence>
<keyword evidence="2 3" id="KW-0472">Membrane</keyword>
<dbReference type="PANTHER" id="PTHR22550:SF16">
    <property type="entry name" value="SPORE GERMINATION PROTEIN"/>
    <property type="match status" value="1"/>
</dbReference>
<comment type="caution">
    <text evidence="4">The sequence shown here is derived from an EMBL/GenBank/DDBJ whole genome shotgun (WGS) entry which is preliminary data.</text>
</comment>
<dbReference type="GO" id="GO:0016020">
    <property type="term" value="C:membrane"/>
    <property type="evidence" value="ECO:0007669"/>
    <property type="project" value="InterPro"/>
</dbReference>
<evidence type="ECO:0000313" key="4">
    <source>
        <dbReference type="EMBL" id="HIZ61326.1"/>
    </source>
</evidence>
<keyword evidence="3" id="KW-0812">Transmembrane</keyword>
<evidence type="ECO:0000313" key="5">
    <source>
        <dbReference type="Proteomes" id="UP000824105"/>
    </source>
</evidence>
<gene>
    <name evidence="4" type="ORF">H9724_00965</name>
</gene>
<dbReference type="InterPro" id="IPR004995">
    <property type="entry name" value="Spore_Ger"/>
</dbReference>
<keyword evidence="3" id="KW-1133">Transmembrane helix</keyword>
<protein>
    <submittedName>
        <fullName evidence="4">Spore germination protein</fullName>
    </submittedName>
</protein>
<dbReference type="PIRSF" id="PIRSF005690">
    <property type="entry name" value="GerBA"/>
    <property type="match status" value="1"/>
</dbReference>
<organism evidence="4 5">
    <name type="scientific">Candidatus Gemmiger avistercoris</name>
    <dbReference type="NCBI Taxonomy" id="2838606"/>
    <lineage>
        <taxon>Bacteria</taxon>
        <taxon>Bacillati</taxon>
        <taxon>Bacillota</taxon>
        <taxon>Clostridia</taxon>
        <taxon>Eubacteriales</taxon>
        <taxon>Gemmiger</taxon>
    </lineage>
</organism>
<proteinExistence type="inferred from homology"/>
<reference evidence="4" key="1">
    <citation type="journal article" date="2021" name="PeerJ">
        <title>Extensive microbial diversity within the chicken gut microbiome revealed by metagenomics and culture.</title>
        <authorList>
            <person name="Gilroy R."/>
            <person name="Ravi A."/>
            <person name="Getino M."/>
            <person name="Pursley I."/>
            <person name="Horton D.L."/>
            <person name="Alikhan N.F."/>
            <person name="Baker D."/>
            <person name="Gharbi K."/>
            <person name="Hall N."/>
            <person name="Watson M."/>
            <person name="Adriaenssens E.M."/>
            <person name="Foster-Nyarko E."/>
            <person name="Jarju S."/>
            <person name="Secka A."/>
            <person name="Antonio M."/>
            <person name="Oren A."/>
            <person name="Chaudhuri R.R."/>
            <person name="La Ragione R."/>
            <person name="Hildebrand F."/>
            <person name="Pallen M.J."/>
        </authorList>
    </citation>
    <scope>NUCLEOTIDE SEQUENCE</scope>
    <source>
        <strain evidence="4">CHK188-11489</strain>
    </source>
</reference>
<evidence type="ECO:0000256" key="3">
    <source>
        <dbReference type="SAM" id="Phobius"/>
    </source>
</evidence>
<feature type="transmembrane region" description="Helical" evidence="3">
    <location>
        <begin position="410"/>
        <end position="435"/>
    </location>
</feature>
<dbReference type="EMBL" id="DXBF01000009">
    <property type="protein sequence ID" value="HIZ61326.1"/>
    <property type="molecule type" value="Genomic_DNA"/>
</dbReference>
<dbReference type="InterPro" id="IPR050768">
    <property type="entry name" value="UPF0353/GerABKA_families"/>
</dbReference>
<dbReference type="AlphaFoldDB" id="A0A9D2JNG3"/>
<name>A0A9D2JNG3_9FIRM</name>
<dbReference type="Pfam" id="PF03323">
    <property type="entry name" value="GerA"/>
    <property type="match status" value="1"/>
</dbReference>
<dbReference type="GO" id="GO:0009847">
    <property type="term" value="P:spore germination"/>
    <property type="evidence" value="ECO:0007669"/>
    <property type="project" value="InterPro"/>
</dbReference>
<feature type="transmembrane region" description="Helical" evidence="3">
    <location>
        <begin position="290"/>
        <end position="309"/>
    </location>
</feature>
<sequence length="481" mass="52472">MQDTKISRSLSQNLQYLRLSFGASGDFYAKELTICGVPCAIVMFTGLSSPEKLCHLALDLLDHDLFFPDGSEGLCDYLLTQSRAPSEPRPVSDWETFIEMISNGMSLLLIDGCSRAVVFSTQEMPQRSVGTPTGEGNMRGSQEAFTELLRNNLSLLRRQFRSGTLVAEIATAKTRAKTEYCLCYDRLLAPKETIDALRKQLAEIELPVLLDSAYFASFLKQDKLNLFPAAAYTERPATACARLCEGKAVVLVSGCPYALIVPSFFAEHFECLDDYASGAVFSGLIRLLKYTAFFLAVFGPGFYVMAVSFTPEIIPIQLLTTLAQAERATPLPPMLEMLGVTLLLEIVREAGLRAPQSISHTVSLVGALILGETAVSAGIVSIPILTMAAAATVATLAVPSLYEQTILFRFAVILLTGCFGVLGLACSALVILAMACGSEPFGYDYLYPLMPLTRITWRDGFVRSIWSRLARQGEVIGRHEA</sequence>
<reference evidence="4" key="2">
    <citation type="submission" date="2021-04" db="EMBL/GenBank/DDBJ databases">
        <authorList>
            <person name="Gilroy R."/>
        </authorList>
    </citation>
    <scope>NUCLEOTIDE SEQUENCE</scope>
    <source>
        <strain evidence="4">CHK188-11489</strain>
    </source>
</reference>
<feature type="transmembrane region" description="Helical" evidence="3">
    <location>
        <begin position="374"/>
        <end position="398"/>
    </location>
</feature>